<dbReference type="EMBL" id="NCVQ01000009">
    <property type="protein sequence ID" value="PWZ08575.1"/>
    <property type="molecule type" value="Genomic_DNA"/>
</dbReference>
<sequence>MKIPCKNVVPKLDLKVTLQSEFFPHFLYFFRVSIKFL</sequence>
<organism evidence="1 2">
    <name type="scientific">Zea mays</name>
    <name type="common">Maize</name>
    <dbReference type="NCBI Taxonomy" id="4577"/>
    <lineage>
        <taxon>Eukaryota</taxon>
        <taxon>Viridiplantae</taxon>
        <taxon>Streptophyta</taxon>
        <taxon>Embryophyta</taxon>
        <taxon>Tracheophyta</taxon>
        <taxon>Spermatophyta</taxon>
        <taxon>Magnoliopsida</taxon>
        <taxon>Liliopsida</taxon>
        <taxon>Poales</taxon>
        <taxon>Poaceae</taxon>
        <taxon>PACMAD clade</taxon>
        <taxon>Panicoideae</taxon>
        <taxon>Andropogonodae</taxon>
        <taxon>Andropogoneae</taxon>
        <taxon>Tripsacinae</taxon>
        <taxon>Zea</taxon>
    </lineage>
</organism>
<gene>
    <name evidence="1" type="ORF">Zm00014a_041219</name>
</gene>
<dbReference type="AlphaFoldDB" id="A0A3L6DIX7"/>
<reference evidence="1 2" key="1">
    <citation type="journal article" date="2018" name="Nat. Genet.">
        <title>Extensive intraspecific gene order and gene structural variations between Mo17 and other maize genomes.</title>
        <authorList>
            <person name="Sun S."/>
            <person name="Zhou Y."/>
            <person name="Chen J."/>
            <person name="Shi J."/>
            <person name="Zhao H."/>
            <person name="Zhao H."/>
            <person name="Song W."/>
            <person name="Zhang M."/>
            <person name="Cui Y."/>
            <person name="Dong X."/>
            <person name="Liu H."/>
            <person name="Ma X."/>
            <person name="Jiao Y."/>
            <person name="Wang B."/>
            <person name="Wei X."/>
            <person name="Stein J.C."/>
            <person name="Glaubitz J.C."/>
            <person name="Lu F."/>
            <person name="Yu G."/>
            <person name="Liang C."/>
            <person name="Fengler K."/>
            <person name="Li B."/>
            <person name="Rafalski A."/>
            <person name="Schnable P.S."/>
            <person name="Ware D.H."/>
            <person name="Buckler E.S."/>
            <person name="Lai J."/>
        </authorList>
    </citation>
    <scope>NUCLEOTIDE SEQUENCE [LARGE SCALE GENOMIC DNA]</scope>
    <source>
        <strain evidence="2">cv. Missouri 17</strain>
        <tissue evidence="1">Seedling</tissue>
    </source>
</reference>
<dbReference type="Proteomes" id="UP000251960">
    <property type="component" value="Chromosome 8"/>
</dbReference>
<evidence type="ECO:0000313" key="1">
    <source>
        <dbReference type="EMBL" id="PWZ08575.1"/>
    </source>
</evidence>
<name>A0A3L6DIX7_MAIZE</name>
<accession>A0A3L6DIX7</accession>
<proteinExistence type="predicted"/>
<evidence type="ECO:0000313" key="2">
    <source>
        <dbReference type="Proteomes" id="UP000251960"/>
    </source>
</evidence>
<protein>
    <submittedName>
        <fullName evidence="1">Uncharacterized protein</fullName>
    </submittedName>
</protein>
<comment type="caution">
    <text evidence="1">The sequence shown here is derived from an EMBL/GenBank/DDBJ whole genome shotgun (WGS) entry which is preliminary data.</text>
</comment>